<dbReference type="EMBL" id="ML977038">
    <property type="protein sequence ID" value="KAF1949405.1"/>
    <property type="molecule type" value="Genomic_DNA"/>
</dbReference>
<proteinExistence type="predicted"/>
<protein>
    <submittedName>
        <fullName evidence="2">Uncharacterized protein</fullName>
    </submittedName>
</protein>
<accession>A0A6A5T8V9</accession>
<gene>
    <name evidence="2" type="ORF">CC80DRAFT_429231</name>
</gene>
<feature type="region of interest" description="Disordered" evidence="1">
    <location>
        <begin position="478"/>
        <end position="500"/>
    </location>
</feature>
<evidence type="ECO:0000313" key="2">
    <source>
        <dbReference type="EMBL" id="KAF1949405.1"/>
    </source>
</evidence>
<evidence type="ECO:0000256" key="1">
    <source>
        <dbReference type="SAM" id="MobiDB-lite"/>
    </source>
</evidence>
<evidence type="ECO:0000313" key="3">
    <source>
        <dbReference type="Proteomes" id="UP000800035"/>
    </source>
</evidence>
<dbReference type="AlphaFoldDB" id="A0A6A5T8V9"/>
<dbReference type="Proteomes" id="UP000800035">
    <property type="component" value="Unassembled WGS sequence"/>
</dbReference>
<keyword evidence="3" id="KW-1185">Reference proteome</keyword>
<organism evidence="2 3">
    <name type="scientific">Byssothecium circinans</name>
    <dbReference type="NCBI Taxonomy" id="147558"/>
    <lineage>
        <taxon>Eukaryota</taxon>
        <taxon>Fungi</taxon>
        <taxon>Dikarya</taxon>
        <taxon>Ascomycota</taxon>
        <taxon>Pezizomycotina</taxon>
        <taxon>Dothideomycetes</taxon>
        <taxon>Pleosporomycetidae</taxon>
        <taxon>Pleosporales</taxon>
        <taxon>Massarineae</taxon>
        <taxon>Massarinaceae</taxon>
        <taxon>Byssothecium</taxon>
    </lineage>
</organism>
<feature type="region of interest" description="Disordered" evidence="1">
    <location>
        <begin position="409"/>
        <end position="454"/>
    </location>
</feature>
<sequence>MGRQAYLTKIALGRSAFEPSQTITQTSEYIQLSSSQQELPAEVRDPNNNRYIQLYDERGNPINPRAHEHGRRLREAQNDVLASIGVVERRRSLFDHLPGSYADRLAQKEDEDLAGHSIMMTTSLARNLSTWWIGSLRARVLVFHFDALPFVQLATHEWRMSGKRLIHAGWESAVLSEFSIRSFEKASMMLRPLDRLLVSTGAGGRMRRFFRPLRQWTRICFHLSLEVLFYPLAYHSHLQRLGLAPARPFFPPLKSFIPFSKSSPLVPYSLHYKATASISNFVLASLTSPFVFICMQHIYARCVAKHTRKAFMLAIKHPENSDFPGPDDTRGDREKAGDWFFPNMQSAIERLTALVGWGSTPGQPGLDQRHQIQEFIGGTHTIEIGGREVTNLSRLELPISQHQDALATNAPQGNDRLTAPVTSPSDVLQRPTTPPSPTASHTRQSEDNNPRIRITSREGIVEIEVRLPPHVLTQHTEVVESDPPTPHHHDVASPPPPRTTVPQTYHRVTQLSLQPSHILASICSWQITNLALLPLSCVGLRLVASHYLATRDGSASSRRLLNPVPSMRDLTWSSIGEQVSRIAFCAALEFALDLIIWSCSYPIFIWTGTNVFGWGGL</sequence>
<feature type="compositionally biased region" description="Basic and acidic residues" evidence="1">
    <location>
        <begin position="443"/>
        <end position="454"/>
    </location>
</feature>
<dbReference type="OrthoDB" id="5383784at2759"/>
<reference evidence="2" key="1">
    <citation type="journal article" date="2020" name="Stud. Mycol.">
        <title>101 Dothideomycetes genomes: a test case for predicting lifestyles and emergence of pathogens.</title>
        <authorList>
            <person name="Haridas S."/>
            <person name="Albert R."/>
            <person name="Binder M."/>
            <person name="Bloem J."/>
            <person name="Labutti K."/>
            <person name="Salamov A."/>
            <person name="Andreopoulos B."/>
            <person name="Baker S."/>
            <person name="Barry K."/>
            <person name="Bills G."/>
            <person name="Bluhm B."/>
            <person name="Cannon C."/>
            <person name="Castanera R."/>
            <person name="Culley D."/>
            <person name="Daum C."/>
            <person name="Ezra D."/>
            <person name="Gonzalez J."/>
            <person name="Henrissat B."/>
            <person name="Kuo A."/>
            <person name="Liang C."/>
            <person name="Lipzen A."/>
            <person name="Lutzoni F."/>
            <person name="Magnuson J."/>
            <person name="Mondo S."/>
            <person name="Nolan M."/>
            <person name="Ohm R."/>
            <person name="Pangilinan J."/>
            <person name="Park H.-J."/>
            <person name="Ramirez L."/>
            <person name="Alfaro M."/>
            <person name="Sun H."/>
            <person name="Tritt A."/>
            <person name="Yoshinaga Y."/>
            <person name="Zwiers L.-H."/>
            <person name="Turgeon B."/>
            <person name="Goodwin S."/>
            <person name="Spatafora J."/>
            <person name="Crous P."/>
            <person name="Grigoriev I."/>
        </authorList>
    </citation>
    <scope>NUCLEOTIDE SEQUENCE</scope>
    <source>
        <strain evidence="2">CBS 675.92</strain>
    </source>
</reference>
<name>A0A6A5T8V9_9PLEO</name>